<organism evidence="1 2">
    <name type="scientific">Paraburkholderia edwinii</name>
    <dbReference type="NCBI Taxonomy" id="2861782"/>
    <lineage>
        <taxon>Bacteria</taxon>
        <taxon>Pseudomonadati</taxon>
        <taxon>Pseudomonadota</taxon>
        <taxon>Betaproteobacteria</taxon>
        <taxon>Burkholderiales</taxon>
        <taxon>Burkholderiaceae</taxon>
        <taxon>Paraburkholderia</taxon>
    </lineage>
</organism>
<reference evidence="1 2" key="1">
    <citation type="submission" date="2021-07" db="EMBL/GenBank/DDBJ databases">
        <title>Paraburkholderia edwinii protects Aspergillus sp. from phenazines by acting as a toxin sponge.</title>
        <authorList>
            <person name="Dahlstrom K.M."/>
            <person name="Newman D.K."/>
        </authorList>
    </citation>
    <scope>NUCLEOTIDE SEQUENCE [LARGE SCALE GENOMIC DNA]</scope>
    <source>
        <strain evidence="1 2">Pe01</strain>
    </source>
</reference>
<keyword evidence="2" id="KW-1185">Reference proteome</keyword>
<evidence type="ECO:0000313" key="1">
    <source>
        <dbReference type="EMBL" id="QYD71192.1"/>
    </source>
</evidence>
<proteinExistence type="predicted"/>
<dbReference type="RefSeq" id="WP_219800625.1">
    <property type="nucleotide sequence ID" value="NZ_CP080096.1"/>
</dbReference>
<sequence length="87" mass="9570">MKFVPGNSTAAGQSEPLRRFAAWLREAVVAHLIRTCCTLTLERPLLEIQGCGTSLEMDDLSFCAGLNFENALENVLETHAKARLKGH</sequence>
<accession>A0ABX8UQC2</accession>
<protein>
    <submittedName>
        <fullName evidence="1">Uncharacterized protein</fullName>
    </submittedName>
</protein>
<gene>
    <name evidence="1" type="ORF">KZJ38_29535</name>
</gene>
<name>A0ABX8UQC2_9BURK</name>
<evidence type="ECO:0000313" key="2">
    <source>
        <dbReference type="Proteomes" id="UP000826462"/>
    </source>
</evidence>
<dbReference type="EMBL" id="CP080096">
    <property type="protein sequence ID" value="QYD71192.1"/>
    <property type="molecule type" value="Genomic_DNA"/>
</dbReference>
<dbReference type="Proteomes" id="UP000826462">
    <property type="component" value="Chromosome 2"/>
</dbReference>